<reference evidence="1" key="1">
    <citation type="submission" date="2020-02" db="EMBL/GenBank/DDBJ databases">
        <authorList>
            <person name="Meier V. D."/>
        </authorList>
    </citation>
    <scope>NUCLEOTIDE SEQUENCE</scope>
    <source>
        <strain evidence="1">AVDCRST_MAG93</strain>
    </source>
</reference>
<evidence type="ECO:0000313" key="1">
    <source>
        <dbReference type="EMBL" id="CAA9376224.1"/>
    </source>
</evidence>
<dbReference type="AlphaFoldDB" id="A0A6J4N4F5"/>
<organism evidence="1">
    <name type="scientific">uncultured Chloroflexia bacterium</name>
    <dbReference type="NCBI Taxonomy" id="1672391"/>
    <lineage>
        <taxon>Bacteria</taxon>
        <taxon>Bacillati</taxon>
        <taxon>Chloroflexota</taxon>
        <taxon>Chloroflexia</taxon>
        <taxon>environmental samples</taxon>
    </lineage>
</organism>
<dbReference type="GO" id="GO:0010411">
    <property type="term" value="P:xyloglucan metabolic process"/>
    <property type="evidence" value="ECO:0007669"/>
    <property type="project" value="TreeGrafter"/>
</dbReference>
<dbReference type="InterPro" id="IPR015943">
    <property type="entry name" value="WD40/YVTN_repeat-like_dom_sf"/>
</dbReference>
<dbReference type="EMBL" id="CADCTR010002965">
    <property type="protein sequence ID" value="CAA9376224.1"/>
    <property type="molecule type" value="Genomic_DNA"/>
</dbReference>
<feature type="non-terminal residue" evidence="1">
    <location>
        <position position="1"/>
    </location>
</feature>
<dbReference type="PANTHER" id="PTHR43739:SF5">
    <property type="entry name" value="EXO-ALPHA-SIALIDASE"/>
    <property type="match status" value="1"/>
</dbReference>
<dbReference type="PANTHER" id="PTHR43739">
    <property type="entry name" value="XYLOGLUCANASE (EUROFUNG)"/>
    <property type="match status" value="1"/>
</dbReference>
<gene>
    <name evidence="1" type="ORF">AVDCRST_MAG93-8842</name>
</gene>
<accession>A0A6J4N4F5</accession>
<dbReference type="SUPFAM" id="SSF110296">
    <property type="entry name" value="Oligoxyloglucan reducing end-specific cellobiohydrolase"/>
    <property type="match status" value="1"/>
</dbReference>
<dbReference type="InterPro" id="IPR052025">
    <property type="entry name" value="Xyloglucanase_GH74"/>
</dbReference>
<sequence length="211" mass="22483">FGSQLLLSPVYPEDGLIFAGTVEDGVYRSGDRGATWEAWNIGLFDPQILCMAASPDLAHDRTLFVGTESGIFQSVNNGRFWRELSFAMDHAPVLSLAVSSQYGEDGTLYAGTEAHGLWRSSDRGESWRHVDGLDTTDPINAIIVDGNADELLVSLDATIMESSDGGSSWKVRAASPNEASFTAIAAPPGIDGALLAGLSDGRVIVVAHSRR</sequence>
<dbReference type="Gene3D" id="2.130.10.10">
    <property type="entry name" value="YVTN repeat-like/Quinoprotein amine dehydrogenase"/>
    <property type="match status" value="2"/>
</dbReference>
<dbReference type="CDD" id="cd15482">
    <property type="entry name" value="Sialidase_non-viral"/>
    <property type="match status" value="1"/>
</dbReference>
<proteinExistence type="predicted"/>
<name>A0A6J4N4F5_9CHLR</name>
<protein>
    <submittedName>
        <fullName evidence="1">GH74</fullName>
    </submittedName>
</protein>